<dbReference type="OrthoDB" id="517663at2"/>
<dbReference type="PANTHER" id="PTHR40038">
    <property type="entry name" value="MEMBRANE-ASSOCIATED PROTEIN TCAA"/>
    <property type="match status" value="1"/>
</dbReference>
<feature type="transmembrane region" description="Helical" evidence="2">
    <location>
        <begin position="119"/>
        <end position="138"/>
    </location>
</feature>
<dbReference type="InterPro" id="IPR026870">
    <property type="entry name" value="Zinc_ribbon_dom"/>
</dbReference>
<evidence type="ECO:0000313" key="4">
    <source>
        <dbReference type="EMBL" id="KIS23146.1"/>
    </source>
</evidence>
<proteinExistence type="predicted"/>
<dbReference type="InterPro" id="IPR025582">
    <property type="entry name" value="YARHG_dom"/>
</dbReference>
<dbReference type="Gene3D" id="1.20.58.1690">
    <property type="match status" value="1"/>
</dbReference>
<dbReference type="HOGENOM" id="CLU_069083_0_0_9"/>
<protein>
    <recommendedName>
        <fullName evidence="3">YARHG domain-containing protein</fullName>
    </recommendedName>
</protein>
<name>A0A0D1BWH2_CLOBO</name>
<keyword evidence="2" id="KW-0472">Membrane</keyword>
<keyword evidence="2" id="KW-0812">Transmembrane</keyword>
<feature type="region of interest" description="Disordered" evidence="1">
    <location>
        <begin position="34"/>
        <end position="56"/>
    </location>
</feature>
<dbReference type="Proteomes" id="UP000032250">
    <property type="component" value="Unassembled WGS sequence"/>
</dbReference>
<evidence type="ECO:0000313" key="5">
    <source>
        <dbReference type="Proteomes" id="UP000032250"/>
    </source>
</evidence>
<dbReference type="RefSeq" id="WP_043031739.1">
    <property type="nucleotide sequence ID" value="NZ_JXSU01000007.1"/>
</dbReference>
<keyword evidence="2" id="KW-1133">Transmembrane helix</keyword>
<dbReference type="EMBL" id="JXSU01000007">
    <property type="protein sequence ID" value="KIS23146.1"/>
    <property type="molecule type" value="Genomic_DNA"/>
</dbReference>
<dbReference type="SMART" id="SM01324">
    <property type="entry name" value="YARHG"/>
    <property type="match status" value="1"/>
</dbReference>
<dbReference type="Pfam" id="PF13308">
    <property type="entry name" value="YARHG"/>
    <property type="match status" value="1"/>
</dbReference>
<gene>
    <name evidence="4" type="ORF">N495_05955</name>
</gene>
<evidence type="ECO:0000256" key="1">
    <source>
        <dbReference type="SAM" id="MobiDB-lite"/>
    </source>
</evidence>
<dbReference type="PANTHER" id="PTHR40038:SF1">
    <property type="entry name" value="MEMBRANE-ASSOCIATED PROTEIN TCAA"/>
    <property type="match status" value="1"/>
</dbReference>
<sequence>MSYCEKCGTKLEDKDKFCKKCGTKVIKEHPKEKTLEETTLEKENTSEEEMDKLKDKNNIDESTILINSEDVHNELEKTYKTMVKERNRESFSKEDYDEMENDDFEEDDDEDYGNKNKKILVFTSIFVIVICFITAFLFKDNIMCNHYIKKADKEMSEIEKIRNYNKALGYKYKDEIINEIYETVKNTEDFEEKLSGVYKLKEEDKKKVLNKIFSYKANDSFQKENYEECAKLLEKAKKNGYNIKEFAKYNELLTKLNTEDKKQFEDNSSSQYTYKNSNPTIGESHVNSLGDVYYKNHNEYNNLQGYIVPQSNQRYLTEDELKNYDKYTLDLIRNEIYARYGYAFKEEPFKSYFSNKNWYVKDESFKGADSELNNYELKNIKLLLELSSKK</sequence>
<feature type="domain" description="YARHG" evidence="3">
    <location>
        <begin position="304"/>
        <end position="388"/>
    </location>
</feature>
<organism evidence="4 5">
    <name type="scientific">Clostridium botulinum B2 450</name>
    <dbReference type="NCBI Taxonomy" id="1379739"/>
    <lineage>
        <taxon>Bacteria</taxon>
        <taxon>Bacillati</taxon>
        <taxon>Bacillota</taxon>
        <taxon>Clostridia</taxon>
        <taxon>Eubacteriales</taxon>
        <taxon>Clostridiaceae</taxon>
        <taxon>Clostridium</taxon>
    </lineage>
</organism>
<comment type="caution">
    <text evidence="4">The sequence shown here is derived from an EMBL/GenBank/DDBJ whole genome shotgun (WGS) entry which is preliminary data.</text>
</comment>
<reference evidence="4 5" key="1">
    <citation type="submission" date="2014-06" db="EMBL/GenBank/DDBJ databases">
        <title>Genome characterization of distinct group I Clostridium botulinum lineages.</title>
        <authorList>
            <person name="Giordani F."/>
            <person name="Anselmo A."/>
            <person name="Fillo S."/>
            <person name="Palozzi A.M."/>
            <person name="Fortunato A."/>
            <person name="Gentile B."/>
            <person name="Ciammaruconi A."/>
            <person name="Anniballi F."/>
            <person name="De Medici D."/>
            <person name="Lista F."/>
        </authorList>
    </citation>
    <scope>NUCLEOTIDE SEQUENCE [LARGE SCALE GENOMIC DNA]</scope>
    <source>
        <strain evidence="4 5">B2 450</strain>
    </source>
</reference>
<evidence type="ECO:0000256" key="2">
    <source>
        <dbReference type="SAM" id="Phobius"/>
    </source>
</evidence>
<dbReference type="Pfam" id="PF13240">
    <property type="entry name" value="Zn_Ribbon_1"/>
    <property type="match status" value="1"/>
</dbReference>
<dbReference type="InterPro" id="IPR038434">
    <property type="entry name" value="YARHG_sf"/>
</dbReference>
<dbReference type="PATRIC" id="fig|1379739.3.peg.1520"/>
<dbReference type="AlphaFoldDB" id="A0A0D1BWH2"/>
<feature type="compositionally biased region" description="Acidic residues" evidence="1">
    <location>
        <begin position="95"/>
        <end position="110"/>
    </location>
</feature>
<feature type="region of interest" description="Disordered" evidence="1">
    <location>
        <begin position="90"/>
        <end position="110"/>
    </location>
</feature>
<accession>A0A0D1BWH2</accession>
<evidence type="ECO:0000259" key="3">
    <source>
        <dbReference type="SMART" id="SM01324"/>
    </source>
</evidence>